<name>E8WV97_GRATM</name>
<protein>
    <submittedName>
        <fullName evidence="3">Cupin 2 conserved barrel domain protein</fullName>
    </submittedName>
</protein>
<dbReference type="PaxDb" id="1198114-AciX9_0198"/>
<dbReference type="Gene3D" id="2.60.120.10">
    <property type="entry name" value="Jelly Rolls"/>
    <property type="match status" value="1"/>
</dbReference>
<accession>E8WV97</accession>
<dbReference type="RefSeq" id="WP_013578600.1">
    <property type="nucleotide sequence ID" value="NC_015064.1"/>
</dbReference>
<dbReference type="Pfam" id="PF07883">
    <property type="entry name" value="Cupin_2"/>
    <property type="match status" value="1"/>
</dbReference>
<feature type="domain" description="Cupin type-2" evidence="2">
    <location>
        <begin position="62"/>
        <end position="129"/>
    </location>
</feature>
<keyword evidence="1" id="KW-0732">Signal</keyword>
<dbReference type="InterPro" id="IPR011051">
    <property type="entry name" value="RmlC_Cupin_sf"/>
</dbReference>
<dbReference type="OrthoDB" id="120547at2"/>
<keyword evidence="4" id="KW-1185">Reference proteome</keyword>
<dbReference type="HOGENOM" id="CLU_141551_1_0_0"/>
<proteinExistence type="predicted"/>
<dbReference type="KEGG" id="acm:AciX9_0198"/>
<feature type="chain" id="PRO_5003229941" evidence="1">
    <location>
        <begin position="18"/>
        <end position="137"/>
    </location>
</feature>
<dbReference type="Proteomes" id="UP000000343">
    <property type="component" value="Chromosome"/>
</dbReference>
<evidence type="ECO:0000313" key="4">
    <source>
        <dbReference type="Proteomes" id="UP000000343"/>
    </source>
</evidence>
<dbReference type="InterPro" id="IPR013096">
    <property type="entry name" value="Cupin_2"/>
</dbReference>
<evidence type="ECO:0000256" key="1">
    <source>
        <dbReference type="SAM" id="SignalP"/>
    </source>
</evidence>
<feature type="signal peptide" evidence="1">
    <location>
        <begin position="1"/>
        <end position="17"/>
    </location>
</feature>
<dbReference type="SUPFAM" id="SSF51182">
    <property type="entry name" value="RmlC-like cupins"/>
    <property type="match status" value="1"/>
</dbReference>
<gene>
    <name evidence="3" type="ordered locus">AciX9_0198</name>
</gene>
<sequence>MKLAAILLALIPLAAQAQATLPTSTVYPYDHLTPKKSPNGTESRPVLSGTLLSGEAVGLHESMQPAHAEPVPLHVIQHSEIIMVQEGTLGFEHDGKTEIVTAGGTIYVALGTLHRLKNMGEGPARYFVVQIGGDTKK</sequence>
<dbReference type="EMBL" id="CP002480">
    <property type="protein sequence ID" value="ADW67272.1"/>
    <property type="molecule type" value="Genomic_DNA"/>
</dbReference>
<dbReference type="InterPro" id="IPR014710">
    <property type="entry name" value="RmlC-like_jellyroll"/>
</dbReference>
<evidence type="ECO:0000259" key="2">
    <source>
        <dbReference type="Pfam" id="PF07883"/>
    </source>
</evidence>
<organism evidence="4">
    <name type="scientific">Granulicella tundricola (strain ATCC BAA-1859 / DSM 23138 / MP5ACTX9)</name>
    <dbReference type="NCBI Taxonomy" id="1198114"/>
    <lineage>
        <taxon>Bacteria</taxon>
        <taxon>Pseudomonadati</taxon>
        <taxon>Acidobacteriota</taxon>
        <taxon>Terriglobia</taxon>
        <taxon>Terriglobales</taxon>
        <taxon>Acidobacteriaceae</taxon>
        <taxon>Granulicella</taxon>
    </lineage>
</organism>
<evidence type="ECO:0000313" key="3">
    <source>
        <dbReference type="EMBL" id="ADW67272.1"/>
    </source>
</evidence>
<reference evidence="4" key="1">
    <citation type="submission" date="2011-01" db="EMBL/GenBank/DDBJ databases">
        <title>Complete sequence of chromosome of Acidobacterium sp. MP5ACTX9.</title>
        <authorList>
            <consortium name="US DOE Joint Genome Institute"/>
            <person name="Lucas S."/>
            <person name="Copeland A."/>
            <person name="Lapidus A."/>
            <person name="Cheng J.-F."/>
            <person name="Goodwin L."/>
            <person name="Pitluck S."/>
            <person name="Teshima H."/>
            <person name="Detter J.C."/>
            <person name="Han C."/>
            <person name="Tapia R."/>
            <person name="Land M."/>
            <person name="Hauser L."/>
            <person name="Kyrpides N."/>
            <person name="Ivanova N."/>
            <person name="Ovchinnikova G."/>
            <person name="Pagani I."/>
            <person name="Rawat S.R."/>
            <person name="Mannisto M."/>
            <person name="Haggblom M.M."/>
            <person name="Woyke T."/>
        </authorList>
    </citation>
    <scope>NUCLEOTIDE SEQUENCE [LARGE SCALE GENOMIC DNA]</scope>
    <source>
        <strain evidence="4">MP5ACTX9</strain>
    </source>
</reference>
<dbReference type="eggNOG" id="COG0662">
    <property type="taxonomic scope" value="Bacteria"/>
</dbReference>
<dbReference type="AlphaFoldDB" id="E8WV97"/>